<proteinExistence type="predicted"/>
<accession>A0AAE1JZ01</accession>
<feature type="domain" description="GH3 C-terminal" evidence="1">
    <location>
        <begin position="7"/>
        <end position="62"/>
    </location>
</feature>
<dbReference type="EMBL" id="JAWXYG010000010">
    <property type="protein sequence ID" value="KAK4260135.1"/>
    <property type="molecule type" value="Genomic_DNA"/>
</dbReference>
<dbReference type="InterPro" id="IPR004993">
    <property type="entry name" value="GH3"/>
</dbReference>
<sequence>MWVGPTDEVLNRLYRQGRVEYKSIGPLEIRVVKNSAFEELMDYATLSGESIGQYKAPWCVCSTPILDLLDSRVVSVHFSPSAPHWTRREVAV</sequence>
<dbReference type="Proteomes" id="UP001293593">
    <property type="component" value="Unassembled WGS sequence"/>
</dbReference>
<dbReference type="Pfam" id="PF23572">
    <property type="entry name" value="GH3_C"/>
    <property type="match status" value="1"/>
</dbReference>
<comment type="caution">
    <text evidence="2">The sequence shown here is derived from an EMBL/GenBank/DDBJ whole genome shotgun (WGS) entry which is preliminary data.</text>
</comment>
<gene>
    <name evidence="2" type="ORF">QN277_003289</name>
</gene>
<evidence type="ECO:0000313" key="2">
    <source>
        <dbReference type="EMBL" id="KAK4260135.1"/>
    </source>
</evidence>
<dbReference type="InterPro" id="IPR055378">
    <property type="entry name" value="GH3_C"/>
</dbReference>
<dbReference type="GO" id="GO:0005737">
    <property type="term" value="C:cytoplasm"/>
    <property type="evidence" value="ECO:0007669"/>
    <property type="project" value="TreeGrafter"/>
</dbReference>
<dbReference type="PANTHER" id="PTHR31901">
    <property type="entry name" value="GH3 DOMAIN-CONTAINING PROTEIN"/>
    <property type="match status" value="1"/>
</dbReference>
<dbReference type="GO" id="GO:0016881">
    <property type="term" value="F:acid-amino acid ligase activity"/>
    <property type="evidence" value="ECO:0007669"/>
    <property type="project" value="TreeGrafter"/>
</dbReference>
<organism evidence="2 3">
    <name type="scientific">Acacia crassicarpa</name>
    <name type="common">northern wattle</name>
    <dbReference type="NCBI Taxonomy" id="499986"/>
    <lineage>
        <taxon>Eukaryota</taxon>
        <taxon>Viridiplantae</taxon>
        <taxon>Streptophyta</taxon>
        <taxon>Embryophyta</taxon>
        <taxon>Tracheophyta</taxon>
        <taxon>Spermatophyta</taxon>
        <taxon>Magnoliopsida</taxon>
        <taxon>eudicotyledons</taxon>
        <taxon>Gunneridae</taxon>
        <taxon>Pentapetalae</taxon>
        <taxon>rosids</taxon>
        <taxon>fabids</taxon>
        <taxon>Fabales</taxon>
        <taxon>Fabaceae</taxon>
        <taxon>Caesalpinioideae</taxon>
        <taxon>mimosoid clade</taxon>
        <taxon>Acacieae</taxon>
        <taxon>Acacia</taxon>
    </lineage>
</organism>
<keyword evidence="3" id="KW-1185">Reference proteome</keyword>
<protein>
    <recommendedName>
        <fullName evidence="1">GH3 C-terminal domain-containing protein</fullName>
    </recommendedName>
</protein>
<dbReference type="PANTHER" id="PTHR31901:SF7">
    <property type="entry name" value="INDOLE-3-ACETIC ACID-AMIDO SYNTHETASE GH3.2-RELATED"/>
    <property type="match status" value="1"/>
</dbReference>
<reference evidence="2" key="1">
    <citation type="submission" date="2023-10" db="EMBL/GenBank/DDBJ databases">
        <title>Chromosome-level genome of the transformable northern wattle, Acacia crassicarpa.</title>
        <authorList>
            <person name="Massaro I."/>
            <person name="Sinha N.R."/>
            <person name="Poethig S."/>
            <person name="Leichty A.R."/>
        </authorList>
    </citation>
    <scope>NUCLEOTIDE SEQUENCE</scope>
    <source>
        <strain evidence="2">Acra3RX</strain>
        <tissue evidence="2">Leaf</tissue>
    </source>
</reference>
<dbReference type="AlphaFoldDB" id="A0AAE1JZ01"/>
<evidence type="ECO:0000259" key="1">
    <source>
        <dbReference type="Pfam" id="PF23572"/>
    </source>
</evidence>
<name>A0AAE1JZ01_9FABA</name>
<evidence type="ECO:0000313" key="3">
    <source>
        <dbReference type="Proteomes" id="UP001293593"/>
    </source>
</evidence>